<gene>
    <name evidence="1" type="ORF">NCTC10168_00346</name>
</gene>
<evidence type="ECO:0000313" key="2">
    <source>
        <dbReference type="Proteomes" id="UP000290243"/>
    </source>
</evidence>
<dbReference type="KEGG" id="mmau:NCTC10168_00346"/>
<evidence type="ECO:0000313" key="1">
    <source>
        <dbReference type="EMBL" id="VEU75426.1"/>
    </source>
</evidence>
<accession>A0A449B4C5</accession>
<proteinExistence type="predicted"/>
<dbReference type="Proteomes" id="UP000290243">
    <property type="component" value="Chromosome"/>
</dbReference>
<protein>
    <submittedName>
        <fullName evidence="1">Uncharacterized protein</fullName>
    </submittedName>
</protein>
<dbReference type="EMBL" id="LR215037">
    <property type="protein sequence ID" value="VEU75426.1"/>
    <property type="molecule type" value="Genomic_DNA"/>
</dbReference>
<dbReference type="AlphaFoldDB" id="A0A449B4C5"/>
<reference evidence="1 2" key="1">
    <citation type="submission" date="2019-01" db="EMBL/GenBank/DDBJ databases">
        <authorList>
            <consortium name="Pathogen Informatics"/>
        </authorList>
    </citation>
    <scope>NUCLEOTIDE SEQUENCE [LARGE SCALE GENOMIC DNA]</scope>
    <source>
        <strain evidence="1 2">NCTC10168</strain>
    </source>
</reference>
<keyword evidence="2" id="KW-1185">Reference proteome</keyword>
<organism evidence="1 2">
    <name type="scientific">Mycoplasmopsis maculosa</name>
    <dbReference type="NCBI Taxonomy" id="114885"/>
    <lineage>
        <taxon>Bacteria</taxon>
        <taxon>Bacillati</taxon>
        <taxon>Mycoplasmatota</taxon>
        <taxon>Mycoplasmoidales</taxon>
        <taxon>Metamycoplasmataceae</taxon>
        <taxon>Mycoplasmopsis</taxon>
    </lineage>
</organism>
<name>A0A449B4C5_9BACT</name>
<dbReference type="RefSeq" id="WP_129646503.1">
    <property type="nucleotide sequence ID" value="NZ_LR215037.1"/>
</dbReference>
<sequence length="144" mass="17321">MNKKPIKELQSVFDKSQYSNENMFNSLINNDIELRKNIEIFENILGDEKYFFKDAFDKNDKFENSFKIKELDDSFWFRNLVEIKKFNPKNVESNYFRQISFSSGLYDNILETLNSENNKKNTIYDDHQLNFDETTEIIINKVEI</sequence>